<proteinExistence type="predicted"/>
<feature type="transmembrane region" description="Helical" evidence="4">
    <location>
        <begin position="107"/>
        <end position="129"/>
    </location>
</feature>
<evidence type="ECO:0000256" key="3">
    <source>
        <dbReference type="ARBA" id="ARBA00023136"/>
    </source>
</evidence>
<evidence type="ECO:0000256" key="4">
    <source>
        <dbReference type="SAM" id="Phobius"/>
    </source>
</evidence>
<feature type="transmembrane region" description="Helical" evidence="4">
    <location>
        <begin position="279"/>
        <end position="295"/>
    </location>
</feature>
<feature type="transmembrane region" description="Helical" evidence="4">
    <location>
        <begin position="331"/>
        <end position="355"/>
    </location>
</feature>
<dbReference type="PANTHER" id="PTHR11360:SF284">
    <property type="entry name" value="EG:103B4.3 PROTEIN-RELATED"/>
    <property type="match status" value="1"/>
</dbReference>
<dbReference type="RefSeq" id="WP_183965199.1">
    <property type="nucleotide sequence ID" value="NZ_BAABEW010000017.1"/>
</dbReference>
<dbReference type="Pfam" id="PF07690">
    <property type="entry name" value="MFS_1"/>
    <property type="match status" value="2"/>
</dbReference>
<feature type="transmembrane region" description="Helical" evidence="4">
    <location>
        <begin position="399"/>
        <end position="416"/>
    </location>
</feature>
<protein>
    <submittedName>
        <fullName evidence="6">MFS family permease</fullName>
    </submittedName>
</protein>
<feature type="transmembrane region" description="Helical" evidence="4">
    <location>
        <begin position="12"/>
        <end position="31"/>
    </location>
</feature>
<evidence type="ECO:0000313" key="7">
    <source>
        <dbReference type="Proteomes" id="UP000532440"/>
    </source>
</evidence>
<dbReference type="PANTHER" id="PTHR11360">
    <property type="entry name" value="MONOCARBOXYLATE TRANSPORTER"/>
    <property type="match status" value="1"/>
</dbReference>
<sequence length="431" mass="45771">MTRSLASRLPFFYGWLVVAVVFVTMALGVNSRTAFSLLLPPVLDEFGWDRGVTAGAFSFGFLVSAVLSPTLGRLMDTRGPRAVMLLGVGLTGTGLLLAPLVSQPWHLYGTLGVLVGAGSVCLGYTGQTLFLPNWFVRRRGLATGIAFAGVGAGSILLLPWFQRVIEADGWRTACWTLGIIVLVVAGPLNLLLRRRPEDLGLAPDGDPEPAAGTAGRVKKNVVDPEWAAIDWTLARAMRTARFWWVGAGMFGALFAWYAVQVHQTKYLLEVGFTARDAAWALGAVSLAGIPGQIALGHLSDRIGREPVWAIGCLGFVLTYLALLALESSPSLGLLYLMVILQGLLGYGMTSVVGAIPAEIFEGRHFGSIFGTLTLCGIAGGALGPWALGALHDATGNYVAGFWLSLAFAVLSAFAMWRASPGKIRAVAGRIR</sequence>
<feature type="domain" description="Major facilitator superfamily (MFS) profile" evidence="5">
    <location>
        <begin position="16"/>
        <end position="423"/>
    </location>
</feature>
<dbReference type="EMBL" id="JACHGB010000002">
    <property type="protein sequence ID" value="MBB5271172.1"/>
    <property type="molecule type" value="Genomic_DNA"/>
</dbReference>
<feature type="transmembrane region" description="Helical" evidence="4">
    <location>
        <begin position="51"/>
        <end position="71"/>
    </location>
</feature>
<evidence type="ECO:0000256" key="2">
    <source>
        <dbReference type="ARBA" id="ARBA00022989"/>
    </source>
</evidence>
<dbReference type="InterPro" id="IPR036259">
    <property type="entry name" value="MFS_trans_sf"/>
</dbReference>
<feature type="transmembrane region" description="Helical" evidence="4">
    <location>
        <begin position="83"/>
        <end position="101"/>
    </location>
</feature>
<keyword evidence="1 4" id="KW-0812">Transmembrane</keyword>
<reference evidence="6 7" key="1">
    <citation type="submission" date="2020-08" db="EMBL/GenBank/DDBJ databases">
        <title>Genomic Encyclopedia of Type Strains, Phase IV (KMG-IV): sequencing the most valuable type-strain genomes for metagenomic binning, comparative biology and taxonomic classification.</title>
        <authorList>
            <person name="Goeker M."/>
        </authorList>
    </citation>
    <scope>NUCLEOTIDE SEQUENCE [LARGE SCALE GENOMIC DNA]</scope>
    <source>
        <strain evidence="6 7">DSM 29781</strain>
    </source>
</reference>
<comment type="caution">
    <text evidence="6">The sequence shown here is derived from an EMBL/GenBank/DDBJ whole genome shotgun (WGS) entry which is preliminary data.</text>
</comment>
<dbReference type="Gene3D" id="1.20.1250.20">
    <property type="entry name" value="MFS general substrate transporter like domains"/>
    <property type="match status" value="2"/>
</dbReference>
<organism evidence="6 7">
    <name type="scientific">Quisquiliibacterium transsilvanicum</name>
    <dbReference type="NCBI Taxonomy" id="1549638"/>
    <lineage>
        <taxon>Bacteria</taxon>
        <taxon>Pseudomonadati</taxon>
        <taxon>Pseudomonadota</taxon>
        <taxon>Betaproteobacteria</taxon>
        <taxon>Burkholderiales</taxon>
        <taxon>Burkholderiaceae</taxon>
        <taxon>Quisquiliibacterium</taxon>
    </lineage>
</organism>
<name>A0A7W8HFJ1_9BURK</name>
<evidence type="ECO:0000313" key="6">
    <source>
        <dbReference type="EMBL" id="MBB5271172.1"/>
    </source>
</evidence>
<dbReference type="GO" id="GO:0022857">
    <property type="term" value="F:transmembrane transporter activity"/>
    <property type="evidence" value="ECO:0007669"/>
    <property type="project" value="InterPro"/>
</dbReference>
<dbReference type="AlphaFoldDB" id="A0A7W8HFJ1"/>
<feature type="transmembrane region" description="Helical" evidence="4">
    <location>
        <begin position="307"/>
        <end position="325"/>
    </location>
</feature>
<gene>
    <name evidence="6" type="ORF">HNQ70_001176</name>
</gene>
<keyword evidence="7" id="KW-1185">Reference proteome</keyword>
<evidence type="ECO:0000256" key="1">
    <source>
        <dbReference type="ARBA" id="ARBA00022692"/>
    </source>
</evidence>
<feature type="transmembrane region" description="Helical" evidence="4">
    <location>
        <begin position="173"/>
        <end position="192"/>
    </location>
</feature>
<feature type="transmembrane region" description="Helical" evidence="4">
    <location>
        <begin position="141"/>
        <end position="161"/>
    </location>
</feature>
<dbReference type="InterPro" id="IPR050327">
    <property type="entry name" value="Proton-linked_MCT"/>
</dbReference>
<keyword evidence="3 4" id="KW-0472">Membrane</keyword>
<keyword evidence="2 4" id="KW-1133">Transmembrane helix</keyword>
<dbReference type="InterPro" id="IPR020846">
    <property type="entry name" value="MFS_dom"/>
</dbReference>
<dbReference type="SUPFAM" id="SSF103473">
    <property type="entry name" value="MFS general substrate transporter"/>
    <property type="match status" value="1"/>
</dbReference>
<evidence type="ECO:0000259" key="5">
    <source>
        <dbReference type="PROSITE" id="PS50850"/>
    </source>
</evidence>
<feature type="transmembrane region" description="Helical" evidence="4">
    <location>
        <begin position="367"/>
        <end position="387"/>
    </location>
</feature>
<dbReference type="PROSITE" id="PS50850">
    <property type="entry name" value="MFS"/>
    <property type="match status" value="1"/>
</dbReference>
<accession>A0A7W8HFJ1</accession>
<dbReference type="InterPro" id="IPR011701">
    <property type="entry name" value="MFS"/>
</dbReference>
<dbReference type="CDD" id="cd17355">
    <property type="entry name" value="MFS_YcxA_like"/>
    <property type="match status" value="1"/>
</dbReference>
<feature type="transmembrane region" description="Helical" evidence="4">
    <location>
        <begin position="242"/>
        <end position="259"/>
    </location>
</feature>
<dbReference type="Proteomes" id="UP000532440">
    <property type="component" value="Unassembled WGS sequence"/>
</dbReference>